<evidence type="ECO:0000259" key="1">
    <source>
        <dbReference type="Pfam" id="PF01636"/>
    </source>
</evidence>
<dbReference type="PANTHER" id="PTHR21310">
    <property type="entry name" value="AMINOGLYCOSIDE PHOSPHOTRANSFERASE-RELATED-RELATED"/>
    <property type="match status" value="1"/>
</dbReference>
<gene>
    <name evidence="2" type="ORF">CSUB01_07948</name>
</gene>
<evidence type="ECO:0000313" key="3">
    <source>
        <dbReference type="Proteomes" id="UP000027238"/>
    </source>
</evidence>
<dbReference type="HOGENOM" id="CLU_059970_0_0_1"/>
<protein>
    <recommendedName>
        <fullName evidence="1">Aminoglycoside phosphotransferase domain-containing protein</fullName>
    </recommendedName>
</protein>
<dbReference type="InterPro" id="IPR011009">
    <property type="entry name" value="Kinase-like_dom_sf"/>
</dbReference>
<dbReference type="Gene3D" id="3.90.1200.10">
    <property type="match status" value="1"/>
</dbReference>
<accession>A0A066XMR3</accession>
<dbReference type="Proteomes" id="UP000027238">
    <property type="component" value="Unassembled WGS sequence"/>
</dbReference>
<dbReference type="SUPFAM" id="SSF56112">
    <property type="entry name" value="Protein kinase-like (PK-like)"/>
    <property type="match status" value="1"/>
</dbReference>
<dbReference type="PANTHER" id="PTHR21310:SF58">
    <property type="entry name" value="AMINOGLYCOSIDE PHOSPHOTRANSFERASE DOMAIN-CONTAINING PROTEIN"/>
    <property type="match status" value="1"/>
</dbReference>
<dbReference type="AlphaFoldDB" id="A0A066XMR3"/>
<dbReference type="InterPro" id="IPR002575">
    <property type="entry name" value="Aminoglycoside_PTrfase"/>
</dbReference>
<dbReference type="OMA" id="MVELEMH"/>
<dbReference type="OrthoDB" id="2906425at2759"/>
<dbReference type="EMBL" id="JMSE01000338">
    <property type="protein sequence ID" value="KDN70503.1"/>
    <property type="molecule type" value="Genomic_DNA"/>
</dbReference>
<dbReference type="Pfam" id="PF01636">
    <property type="entry name" value="APH"/>
    <property type="match status" value="1"/>
</dbReference>
<keyword evidence="3" id="KW-1185">Reference proteome</keyword>
<name>A0A066XMR3_COLSU</name>
<organism evidence="2 3">
    <name type="scientific">Colletotrichum sublineola</name>
    <name type="common">Sorghum anthracnose fungus</name>
    <dbReference type="NCBI Taxonomy" id="1173701"/>
    <lineage>
        <taxon>Eukaryota</taxon>
        <taxon>Fungi</taxon>
        <taxon>Dikarya</taxon>
        <taxon>Ascomycota</taxon>
        <taxon>Pezizomycotina</taxon>
        <taxon>Sordariomycetes</taxon>
        <taxon>Hypocreomycetidae</taxon>
        <taxon>Glomerellales</taxon>
        <taxon>Glomerellaceae</taxon>
        <taxon>Colletotrichum</taxon>
        <taxon>Colletotrichum graminicola species complex</taxon>
    </lineage>
</organism>
<proteinExistence type="predicted"/>
<evidence type="ECO:0000313" key="2">
    <source>
        <dbReference type="EMBL" id="KDN70503.1"/>
    </source>
</evidence>
<dbReference type="eggNOG" id="ENOG502SS80">
    <property type="taxonomic scope" value="Eukaryota"/>
</dbReference>
<reference evidence="3" key="1">
    <citation type="journal article" date="2014" name="Genome Announc.">
        <title>Draft genome sequence of Colletotrichum sublineola, a destructive pathogen of cultivated sorghum.</title>
        <authorList>
            <person name="Baroncelli R."/>
            <person name="Sanz-Martin J.M."/>
            <person name="Rech G.E."/>
            <person name="Sukno S.A."/>
            <person name="Thon M.R."/>
        </authorList>
    </citation>
    <scope>NUCLEOTIDE SEQUENCE [LARGE SCALE GENOMIC DNA]</scope>
    <source>
        <strain evidence="3">TX430BB</strain>
    </source>
</reference>
<dbReference type="InterPro" id="IPR051678">
    <property type="entry name" value="AGP_Transferase"/>
</dbReference>
<comment type="caution">
    <text evidence="2">The sequence shown here is derived from an EMBL/GenBank/DDBJ whole genome shotgun (WGS) entry which is preliminary data.</text>
</comment>
<feature type="domain" description="Aminoglycoside phosphotransferase" evidence="1">
    <location>
        <begin position="66"/>
        <end position="269"/>
    </location>
</feature>
<sequence length="379" mass="43080">MSAEQRDLVPDEKTLNAIFQCVDVEPKVISSTFETCTFSIHTQTPLLPGHPTDLLVRLETSGHHLHQVAALQSLARVQLPDLVPLVVSHGTTKMGGGMEVDYMVSEYVTGTTTLEAVWDTLGSIDQERLMDLVVRAVKRLQTRVRNIQEVGTQPDNAKVGGPKLGYFQDMEQFLDGKLQSSDSDPFHCRLLNVDGGILLESDFQDIGQVELTRADLDELKHHTVFCHNDLEPRNILVRPSTNSKGLSYDLAAIVDWEMAGFYPFAFEYGLKDNILGSSNLLFSWYSLFKERTAHLLPPNECHTKLVRALWVIDQSQKRDKTRNVGVRFQQMWIERLELQRSSHIRQGWVRKDGAETPVIFTKEDQEKLELEVLKELGYY</sequence>